<gene>
    <name evidence="1" type="ORF">LY89DRAFT_566445</name>
</gene>
<dbReference type="Pfam" id="PF13242">
    <property type="entry name" value="Hydrolase_like"/>
    <property type="match status" value="1"/>
</dbReference>
<proteinExistence type="predicted"/>
<keyword evidence="1" id="KW-0378">Hydrolase</keyword>
<dbReference type="PANTHER" id="PTHR19288">
    <property type="entry name" value="4-NITROPHENYLPHOSPHATASE-RELATED"/>
    <property type="match status" value="1"/>
</dbReference>
<dbReference type="Gene3D" id="3.40.50.1000">
    <property type="entry name" value="HAD superfamily/HAD-like"/>
    <property type="match status" value="2"/>
</dbReference>
<dbReference type="InterPro" id="IPR023214">
    <property type="entry name" value="HAD_sf"/>
</dbReference>
<dbReference type="GO" id="GO:0016791">
    <property type="term" value="F:phosphatase activity"/>
    <property type="evidence" value="ECO:0007669"/>
    <property type="project" value="TreeGrafter"/>
</dbReference>
<sequence>AFAFDIDGVLVRSKDPLPGAAATLAMLQRRNIPFILLTNGGGSTEKDHVALLGRRLGLAGLHERQFVQSHTPYLGLVPTLANKNILVLGGTGSKIRDVAHAYGFKNVVIPSDLVKDNNHVYPFLEYTKDHHFEHGKDELPRMEDGRVQIHAILVWSSPRDSGLDQQIILDLLLSEKGIIGTRSPKNGNTTLPNNGYLQDDQPPIYFCNPDLTWATAYNLPRAAQGLFKAGLEGAWSALSNGASLSTHVSVFGKPTEATYIFGERVLQDWHKEVNGIDAKPIKTVYMIGDNPASDIQGSKNYQSRYGSQWKSVLVESGIHVKGTEPAHHPTHIAAGVKEAVELALAE</sequence>
<evidence type="ECO:0000313" key="1">
    <source>
        <dbReference type="EMBL" id="KUJ16571.1"/>
    </source>
</evidence>
<accession>A0A194X8S1</accession>
<dbReference type="GeneID" id="28818267"/>
<reference evidence="1 2" key="1">
    <citation type="submission" date="2015-10" db="EMBL/GenBank/DDBJ databases">
        <title>Full genome of DAOMC 229536 Phialocephala scopiformis, a fungal endophyte of spruce producing the potent anti-insectan compound rugulosin.</title>
        <authorList>
            <consortium name="DOE Joint Genome Institute"/>
            <person name="Walker A.K."/>
            <person name="Frasz S.L."/>
            <person name="Seifert K.A."/>
            <person name="Miller J.D."/>
            <person name="Mondo S.J."/>
            <person name="Labutti K."/>
            <person name="Lipzen A."/>
            <person name="Dockter R."/>
            <person name="Kennedy M."/>
            <person name="Grigoriev I.V."/>
            <person name="Spatafora J.W."/>
        </authorList>
    </citation>
    <scope>NUCLEOTIDE SEQUENCE [LARGE SCALE GENOMIC DNA]</scope>
    <source>
        <strain evidence="1 2">CBS 120377</strain>
    </source>
</reference>
<dbReference type="PANTHER" id="PTHR19288:SF93">
    <property type="entry name" value="FI11325P-RELATED"/>
    <property type="match status" value="1"/>
</dbReference>
<keyword evidence="2" id="KW-1185">Reference proteome</keyword>
<dbReference type="GO" id="GO:0005737">
    <property type="term" value="C:cytoplasm"/>
    <property type="evidence" value="ECO:0007669"/>
    <property type="project" value="TreeGrafter"/>
</dbReference>
<dbReference type="InterPro" id="IPR006353">
    <property type="entry name" value="HAD-SF_hydro_IIA_CECR5"/>
</dbReference>
<dbReference type="Proteomes" id="UP000070700">
    <property type="component" value="Unassembled WGS sequence"/>
</dbReference>
<dbReference type="AlphaFoldDB" id="A0A194X8S1"/>
<dbReference type="NCBIfam" id="TIGR01460">
    <property type="entry name" value="HAD-SF-IIA"/>
    <property type="match status" value="1"/>
</dbReference>
<evidence type="ECO:0000313" key="2">
    <source>
        <dbReference type="Proteomes" id="UP000070700"/>
    </source>
</evidence>
<dbReference type="OrthoDB" id="270009at2759"/>
<feature type="non-terminal residue" evidence="1">
    <location>
        <position position="1"/>
    </location>
</feature>
<dbReference type="InterPro" id="IPR036412">
    <property type="entry name" value="HAD-like_sf"/>
</dbReference>
<dbReference type="EMBL" id="KQ947416">
    <property type="protein sequence ID" value="KUJ16571.1"/>
    <property type="molecule type" value="Genomic_DNA"/>
</dbReference>
<dbReference type="InterPro" id="IPR006357">
    <property type="entry name" value="HAD-SF_hydro_IIA"/>
</dbReference>
<dbReference type="InParanoid" id="A0A194X8S1"/>
<dbReference type="STRING" id="149040.A0A194X8S1"/>
<dbReference type="KEGG" id="psco:LY89DRAFT_566445"/>
<dbReference type="RefSeq" id="XP_018070926.1">
    <property type="nucleotide sequence ID" value="XM_018208541.1"/>
</dbReference>
<feature type="non-terminal residue" evidence="1">
    <location>
        <position position="346"/>
    </location>
</feature>
<dbReference type="NCBIfam" id="TIGR01456">
    <property type="entry name" value="CECR5"/>
    <property type="match status" value="1"/>
</dbReference>
<organism evidence="1 2">
    <name type="scientific">Mollisia scopiformis</name>
    <name type="common">Conifer needle endophyte fungus</name>
    <name type="synonym">Phialocephala scopiformis</name>
    <dbReference type="NCBI Taxonomy" id="149040"/>
    <lineage>
        <taxon>Eukaryota</taxon>
        <taxon>Fungi</taxon>
        <taxon>Dikarya</taxon>
        <taxon>Ascomycota</taxon>
        <taxon>Pezizomycotina</taxon>
        <taxon>Leotiomycetes</taxon>
        <taxon>Helotiales</taxon>
        <taxon>Mollisiaceae</taxon>
        <taxon>Mollisia</taxon>
    </lineage>
</organism>
<name>A0A194X8S1_MOLSC</name>
<dbReference type="Pfam" id="PF13344">
    <property type="entry name" value="Hydrolase_6"/>
    <property type="match status" value="1"/>
</dbReference>
<dbReference type="SUPFAM" id="SSF56784">
    <property type="entry name" value="HAD-like"/>
    <property type="match status" value="1"/>
</dbReference>
<protein>
    <submittedName>
        <fullName evidence="1">HAD-superfamily hydrolase</fullName>
    </submittedName>
</protein>